<feature type="transmembrane region" description="Helical" evidence="5">
    <location>
        <begin position="132"/>
        <end position="157"/>
    </location>
</feature>
<sequence length="380" mass="42490">TPSEIMNRTVCPGKPLDPQSFELLTNGSVFIIQSETLISPDEFMLLGNTVYVCVNESAFEEKQVGVWKFDNTMGLLTIICSALSLVCLAIRLLLQPMVPLYQNFPGKLQFSLVLALFFAGVFFLIGPNCTHIKALCSALGVLIHWSYLAAFSWTVIIARDMYMLFGPSSFSRSSERGVDVFIMYSIFGWGVPIILVAIALGLDFSDIDPLYKPMYGAEGLCWITQRYALIIFFTLPIALTIIINVGLFIPTAITLWKSMSKRAQTTNSKQEYPLGIYTKLFCLMGFTWIFAFIAPYNVAFWYIFIVLNSSQGVYIFVAFVLTKKVWISLSSKRGLNNGTSNTKTTMVSASSIQNLNKMQETTEMENISQPVSVENVSMNL</sequence>
<feature type="transmembrane region" description="Helical" evidence="5">
    <location>
        <begin position="73"/>
        <end position="94"/>
    </location>
</feature>
<keyword evidence="3 5" id="KW-1133">Transmembrane helix</keyword>
<organism evidence="7 8">
    <name type="scientific">Owenia fusiformis</name>
    <name type="common">Polychaete worm</name>
    <dbReference type="NCBI Taxonomy" id="6347"/>
    <lineage>
        <taxon>Eukaryota</taxon>
        <taxon>Metazoa</taxon>
        <taxon>Spiralia</taxon>
        <taxon>Lophotrochozoa</taxon>
        <taxon>Annelida</taxon>
        <taxon>Polychaeta</taxon>
        <taxon>Sedentaria</taxon>
        <taxon>Canalipalpata</taxon>
        <taxon>Sabellida</taxon>
        <taxon>Oweniida</taxon>
        <taxon>Oweniidae</taxon>
        <taxon>Owenia</taxon>
    </lineage>
</organism>
<keyword evidence="2 5" id="KW-0812">Transmembrane</keyword>
<evidence type="ECO:0000256" key="5">
    <source>
        <dbReference type="SAM" id="Phobius"/>
    </source>
</evidence>
<dbReference type="GO" id="GO:0007166">
    <property type="term" value="P:cell surface receptor signaling pathway"/>
    <property type="evidence" value="ECO:0007669"/>
    <property type="project" value="InterPro"/>
</dbReference>
<dbReference type="EMBL" id="CAIIXF020000008">
    <property type="protein sequence ID" value="CAH1792406.1"/>
    <property type="molecule type" value="Genomic_DNA"/>
</dbReference>
<evidence type="ECO:0000256" key="2">
    <source>
        <dbReference type="ARBA" id="ARBA00022692"/>
    </source>
</evidence>
<dbReference type="PANTHER" id="PTHR45902">
    <property type="entry name" value="LATROPHILIN RECEPTOR-LIKE PROTEIN A"/>
    <property type="match status" value="1"/>
</dbReference>
<dbReference type="Pfam" id="PF00002">
    <property type="entry name" value="7tm_2"/>
    <property type="match status" value="1"/>
</dbReference>
<evidence type="ECO:0000259" key="6">
    <source>
        <dbReference type="PROSITE" id="PS50261"/>
    </source>
</evidence>
<evidence type="ECO:0000313" key="7">
    <source>
        <dbReference type="EMBL" id="CAH1792406.1"/>
    </source>
</evidence>
<evidence type="ECO:0000256" key="4">
    <source>
        <dbReference type="ARBA" id="ARBA00023136"/>
    </source>
</evidence>
<evidence type="ECO:0000313" key="8">
    <source>
        <dbReference type="Proteomes" id="UP000749559"/>
    </source>
</evidence>
<evidence type="ECO:0000256" key="3">
    <source>
        <dbReference type="ARBA" id="ARBA00022989"/>
    </source>
</evidence>
<evidence type="ECO:0000256" key="1">
    <source>
        <dbReference type="ARBA" id="ARBA00004141"/>
    </source>
</evidence>
<dbReference type="InterPro" id="IPR053231">
    <property type="entry name" value="GPCR_LN-TM7"/>
</dbReference>
<dbReference type="Gene3D" id="1.20.1070.10">
    <property type="entry name" value="Rhodopsin 7-helix transmembrane proteins"/>
    <property type="match status" value="1"/>
</dbReference>
<feature type="transmembrane region" description="Helical" evidence="5">
    <location>
        <begin position="178"/>
        <end position="202"/>
    </location>
</feature>
<dbReference type="CDD" id="cd15039">
    <property type="entry name" value="7tmB3_Methuselah-like"/>
    <property type="match status" value="1"/>
</dbReference>
<feature type="transmembrane region" description="Helical" evidence="5">
    <location>
        <begin position="106"/>
        <end position="126"/>
    </location>
</feature>
<dbReference type="OrthoDB" id="6134459at2759"/>
<gene>
    <name evidence="7" type="ORF">OFUS_LOCUS17369</name>
</gene>
<dbReference type="Proteomes" id="UP000749559">
    <property type="component" value="Unassembled WGS sequence"/>
</dbReference>
<name>A0A8S4PDE9_OWEFU</name>
<dbReference type="AlphaFoldDB" id="A0A8S4PDE9"/>
<feature type="transmembrane region" description="Helical" evidence="5">
    <location>
        <begin position="299"/>
        <end position="322"/>
    </location>
</feature>
<dbReference type="GO" id="GO:0016020">
    <property type="term" value="C:membrane"/>
    <property type="evidence" value="ECO:0007669"/>
    <property type="project" value="UniProtKB-SubCell"/>
</dbReference>
<feature type="transmembrane region" description="Helical" evidence="5">
    <location>
        <begin position="274"/>
        <end position="293"/>
    </location>
</feature>
<dbReference type="GO" id="GO:0004930">
    <property type="term" value="F:G protein-coupled receptor activity"/>
    <property type="evidence" value="ECO:0007669"/>
    <property type="project" value="InterPro"/>
</dbReference>
<keyword evidence="8" id="KW-1185">Reference proteome</keyword>
<dbReference type="PROSITE" id="PS50261">
    <property type="entry name" value="G_PROTEIN_RECEP_F2_4"/>
    <property type="match status" value="1"/>
</dbReference>
<protein>
    <recommendedName>
        <fullName evidence="6">G-protein coupled receptors family 2 profile 2 domain-containing protein</fullName>
    </recommendedName>
</protein>
<feature type="non-terminal residue" evidence="7">
    <location>
        <position position="1"/>
    </location>
</feature>
<dbReference type="InterPro" id="IPR017981">
    <property type="entry name" value="GPCR_2-like_7TM"/>
</dbReference>
<comment type="subcellular location">
    <subcellularLocation>
        <location evidence="1">Membrane</location>
        <topology evidence="1">Multi-pass membrane protein</topology>
    </subcellularLocation>
</comment>
<proteinExistence type="predicted"/>
<reference evidence="7" key="1">
    <citation type="submission" date="2022-03" db="EMBL/GenBank/DDBJ databases">
        <authorList>
            <person name="Martin C."/>
        </authorList>
    </citation>
    <scope>NUCLEOTIDE SEQUENCE</scope>
</reference>
<keyword evidence="4 5" id="KW-0472">Membrane</keyword>
<comment type="caution">
    <text evidence="7">The sequence shown here is derived from an EMBL/GenBank/DDBJ whole genome shotgun (WGS) entry which is preliminary data.</text>
</comment>
<feature type="domain" description="G-protein coupled receptors family 2 profile 2" evidence="6">
    <location>
        <begin position="73"/>
        <end position="323"/>
    </location>
</feature>
<feature type="transmembrane region" description="Helical" evidence="5">
    <location>
        <begin position="227"/>
        <end position="253"/>
    </location>
</feature>
<accession>A0A8S4PDE9</accession>
<dbReference type="InterPro" id="IPR000832">
    <property type="entry name" value="GPCR_2_secretin-like"/>
</dbReference>
<dbReference type="PANTHER" id="PTHR45902:SF4">
    <property type="entry name" value="G-PROTEIN COUPLED RECEPTORS FAMILY 2 PROFILE 2 DOMAIN-CONTAINING PROTEIN"/>
    <property type="match status" value="1"/>
</dbReference>